<comment type="caution">
    <text evidence="1">The sequence shown here is derived from an EMBL/GenBank/DDBJ whole genome shotgun (WGS) entry which is preliminary data.</text>
</comment>
<gene>
    <name evidence="1" type="ORF">JR316_0000690</name>
</gene>
<accession>A0ACB8HF30</accession>
<protein>
    <submittedName>
        <fullName evidence="1">Efflux pump FUB11</fullName>
    </submittedName>
</protein>
<organism evidence="1 2">
    <name type="scientific">Psilocybe cubensis</name>
    <name type="common">Psychedelic mushroom</name>
    <name type="synonym">Stropharia cubensis</name>
    <dbReference type="NCBI Taxonomy" id="181762"/>
    <lineage>
        <taxon>Eukaryota</taxon>
        <taxon>Fungi</taxon>
        <taxon>Dikarya</taxon>
        <taxon>Basidiomycota</taxon>
        <taxon>Agaricomycotina</taxon>
        <taxon>Agaricomycetes</taxon>
        <taxon>Agaricomycetidae</taxon>
        <taxon>Agaricales</taxon>
        <taxon>Agaricineae</taxon>
        <taxon>Strophariaceae</taxon>
        <taxon>Psilocybe</taxon>
    </lineage>
</organism>
<keyword evidence="2" id="KW-1185">Reference proteome</keyword>
<dbReference type="EMBL" id="JAFIQS020000001">
    <property type="protein sequence ID" value="KAH9486625.1"/>
    <property type="molecule type" value="Genomic_DNA"/>
</dbReference>
<reference evidence="1" key="1">
    <citation type="submission" date="2021-10" db="EMBL/GenBank/DDBJ databases">
        <title>Psilocybe cubensis genome.</title>
        <authorList>
            <person name="Mckernan K.J."/>
            <person name="Crawford S."/>
            <person name="Trippe A."/>
            <person name="Kane L.T."/>
            <person name="Mclaughlin S."/>
        </authorList>
    </citation>
    <scope>NUCLEOTIDE SEQUENCE</scope>
    <source>
        <strain evidence="1">MGC-MH-2018</strain>
    </source>
</reference>
<dbReference type="Proteomes" id="UP000664032">
    <property type="component" value="Unassembled WGS sequence"/>
</dbReference>
<evidence type="ECO:0000313" key="2">
    <source>
        <dbReference type="Proteomes" id="UP000664032"/>
    </source>
</evidence>
<evidence type="ECO:0000313" key="1">
    <source>
        <dbReference type="EMBL" id="KAH9486625.1"/>
    </source>
</evidence>
<name>A0ACB8HF30_PSICU</name>
<sequence>MSAYTLVQDDPDNLNIDAQASTSSESTRRLDHKLDEKSLADYDPYLIDAFDPGDPDDPQNWSDAKRWYLTLISGLLVLNATFASSSPSGIFPQLKDEFQMSEKVGILTLSLFVCGYCVGPLLWGPLSEQYGRRPLFVYPFFVYMARDIFLRWRLKNDTKSQCFMMANALAQNTTSVLLFRFLGGTFAAAPLTNSGALISDIWDAKMRGKAMAVFTVAPFAGPALGPTAAGFIGDTISWRWLFWVLAAFAAVCEILIVFTIPETYAPKLLVKKAQAKRAETGNERYYAILERQDLDYKKRIEDILAKPFVVLFCEPMLFVITLYMSFVYGCLYLLFTAYPIVFAQGHQFSAGVSGLMFLPIPIGGALAVVLYVAYYNPQYEKEAERCNPRPVAPEFRLEMVLYAAPLFAMSFFWFAWTSFPHLSYWAPMLSGLLMGFAIQLIFLGLFNYIIDAYLSVAASALASSTVIRSIFGAAFPLSYSINVINPVLNIYGLVEPCIRNPRIHRQSGIPSITRTSKGTPNPNPGGGTGNLQQSGQSTPKSVTFGGPGKTHSIKSKVLGRQKMPKIHHELDLWDQGTPVRDGLTSTSASRRRYTSMPSDLQAQIDIDNDCIARGLASSSPPLVDFTHFEDMYRGPRIGAFEGLVPYRNRSKTRNGLRSSSGGEKSSLTDKPRPVTMDGRSTASLSVPGTSTLPASARKPDPRLIIASLRDILGTSYRVEDYLNSFELLAAHQLDQLDFEERDAFHASLLEKGKIHVKTHDGPLTVLGEPIRKASIYSSTYVVLGGREHCLPIIVVNCIEELYRTGIYQPHLFRSLPNRARLFELIGIFNSEVPLPGSTIRSRQSNSHPITSVGFGINTSLHLESTPDICALLTTYLSSLPEPILPSFMFRAIWDWCELDDDDNDNHEGNVKLASDPKPTSAFGRRHGLPSTVPLARTYTSPTESTHILVAQLLLQLLPSPNFSLIIYLLAFFSQVALVKEENGVGVEDLSRMFGGRIFGGGSVATSTLQSIGESKSAEDVFNTTQTRREGEAMMSWFLRRWGPISEGLFDVVDDAKMGLFKRTMARKDSLGHDILTSWLTDTGRPGGNSSQSGASDKNAVRGGWVSDAEEIQRRKGLNKCFPSTQEPFQDIPQIRLENPQDQSTPKSKAATVWVNEKSSRDENVDEELDIINDYVMLNSGTNPVATTSSLNYSEDATIDIARVLPSSGLQSGPATSPDERLMDISLPAFFNETYPTSPNPCEEPTMVHVPQTRKPGLCSVAVQTGSIPNGSPSILSSEANQISDRNVSGSRGGRDQSSLEIIITALQKQLKNRSDTLEEVQKEMEVCKKELDLRARRIAELERSMTGC</sequence>
<proteinExistence type="predicted"/>